<sequence length="289" mass="31795">MKVLFTLAAWLFVVPLTMAQVSSQPVVSVFPFKGNYSDRVTSAVFSGLTSSRRVKTVDSSTLDEIVQQQKKSLDDKYDQTNAIQAGQLAGAQFMINGEVTAVNFSNQRIGNVTYYNCNVEAKVQVTDLETGVSEFETLQSSSSSSSNSDQDYLVNIAMSSLMSKAESFARRKFPASMQILEVLEKSEKKGIISFRVEGEGLTSKASASDGDELPFPFPLPGMRTRIIITNQREVVRPDGTKRIVNEEVAFAKIKKVEDGGTALCTVTEGGKKLQELWDKQARLMLKTTN</sequence>
<name>A0A368JJ11_9BACT</name>
<dbReference type="Pfam" id="PF13036">
    <property type="entry name" value="LpoB"/>
    <property type="match status" value="1"/>
</dbReference>
<accession>A0A368JJ11</accession>
<proteinExistence type="predicted"/>
<evidence type="ECO:0000313" key="3">
    <source>
        <dbReference type="Proteomes" id="UP000253383"/>
    </source>
</evidence>
<dbReference type="Gene3D" id="3.40.50.10610">
    <property type="entry name" value="ABC-type transport auxiliary lipoprotein component"/>
    <property type="match status" value="1"/>
</dbReference>
<organism evidence="2 3">
    <name type="scientific">Larkinella punicea</name>
    <dbReference type="NCBI Taxonomy" id="2315727"/>
    <lineage>
        <taxon>Bacteria</taxon>
        <taxon>Pseudomonadati</taxon>
        <taxon>Bacteroidota</taxon>
        <taxon>Cytophagia</taxon>
        <taxon>Cytophagales</taxon>
        <taxon>Spirosomataceae</taxon>
        <taxon>Larkinella</taxon>
    </lineage>
</organism>
<evidence type="ECO:0000313" key="2">
    <source>
        <dbReference type="EMBL" id="RCR67638.1"/>
    </source>
</evidence>
<evidence type="ECO:0008006" key="4">
    <source>
        <dbReference type="Google" id="ProtNLM"/>
    </source>
</evidence>
<gene>
    <name evidence="2" type="ORF">DUE52_21285</name>
</gene>
<evidence type="ECO:0000256" key="1">
    <source>
        <dbReference type="SAM" id="SignalP"/>
    </source>
</evidence>
<reference evidence="2 3" key="1">
    <citation type="submission" date="2018-07" db="EMBL/GenBank/DDBJ databases">
        <title>Genome analysis of Larkinella rosea.</title>
        <authorList>
            <person name="Zhou Z."/>
            <person name="Wang G."/>
        </authorList>
    </citation>
    <scope>NUCLEOTIDE SEQUENCE [LARGE SCALE GENOMIC DNA]</scope>
    <source>
        <strain evidence="3">zzj9</strain>
    </source>
</reference>
<dbReference type="EMBL" id="QOWE01000018">
    <property type="protein sequence ID" value="RCR67638.1"/>
    <property type="molecule type" value="Genomic_DNA"/>
</dbReference>
<dbReference type="RefSeq" id="WP_114408070.1">
    <property type="nucleotide sequence ID" value="NZ_QOWE01000018.1"/>
</dbReference>
<feature type="chain" id="PRO_5016892381" description="Curli production assembly/transport component CsgG" evidence="1">
    <location>
        <begin position="20"/>
        <end position="289"/>
    </location>
</feature>
<dbReference type="AlphaFoldDB" id="A0A368JJ11"/>
<comment type="caution">
    <text evidence="2">The sequence shown here is derived from an EMBL/GenBank/DDBJ whole genome shotgun (WGS) entry which is preliminary data.</text>
</comment>
<dbReference type="OrthoDB" id="935018at2"/>
<feature type="signal peptide" evidence="1">
    <location>
        <begin position="1"/>
        <end position="19"/>
    </location>
</feature>
<dbReference type="Proteomes" id="UP000253383">
    <property type="component" value="Unassembled WGS sequence"/>
</dbReference>
<dbReference type="InterPro" id="IPR014094">
    <property type="entry name" value="LpoB"/>
</dbReference>
<keyword evidence="3" id="KW-1185">Reference proteome</keyword>
<protein>
    <recommendedName>
        <fullName evidence="4">Curli production assembly/transport component CsgG</fullName>
    </recommendedName>
</protein>
<keyword evidence="1" id="KW-0732">Signal</keyword>